<keyword evidence="3 6" id="KW-0479">Metal-binding</keyword>
<dbReference type="GO" id="GO:0016829">
    <property type="term" value="F:lyase activity"/>
    <property type="evidence" value="ECO:0007669"/>
    <property type="project" value="UniProtKB-KW"/>
</dbReference>
<organism evidence="8 9">
    <name type="scientific">Eubacterium barkeri</name>
    <name type="common">Clostridium barkeri</name>
    <dbReference type="NCBI Taxonomy" id="1528"/>
    <lineage>
        <taxon>Bacteria</taxon>
        <taxon>Bacillati</taxon>
        <taxon>Bacillota</taxon>
        <taxon>Clostridia</taxon>
        <taxon>Eubacteriales</taxon>
        <taxon>Eubacteriaceae</taxon>
        <taxon>Eubacterium</taxon>
    </lineage>
</organism>
<keyword evidence="8" id="KW-0670">Pyruvate</keyword>
<dbReference type="SFLD" id="SFLDG01101">
    <property type="entry name" value="Uncharacterised_Radical_SAM_Su"/>
    <property type="match status" value="1"/>
</dbReference>
<gene>
    <name evidence="8" type="ORF">SAMN04488579_10969</name>
</gene>
<dbReference type="SMART" id="SM00729">
    <property type="entry name" value="Elp3"/>
    <property type="match status" value="1"/>
</dbReference>
<evidence type="ECO:0000259" key="7">
    <source>
        <dbReference type="PROSITE" id="PS51918"/>
    </source>
</evidence>
<dbReference type="InterPro" id="IPR006638">
    <property type="entry name" value="Elp3/MiaA/NifB-like_rSAM"/>
</dbReference>
<feature type="binding site" evidence="6">
    <location>
        <position position="77"/>
    </location>
    <ligand>
        <name>[4Fe-4S] cluster</name>
        <dbReference type="ChEBI" id="CHEBI:49883"/>
        <note>4Fe-4S-S-AdoMet</note>
    </ligand>
</feature>
<dbReference type="PANTHER" id="PTHR30352:SF5">
    <property type="entry name" value="PYRUVATE FORMATE-LYASE 1-ACTIVATING ENZYME"/>
    <property type="match status" value="1"/>
</dbReference>
<accession>A0A1H3F7S8</accession>
<dbReference type="STRING" id="1528.SAMN04488579_10969"/>
<sequence>MKTICPVCMHHCQLAKGQVGRCRGRQNQGGKILPINAGVITALALDAIEKKPLRHFHPGSHILSVGSFGCNLHCPFCQNARIAMAGRRDVEAMILSPEELARRAEGMRHQGNIGLAFTYNEPLIGYEFVVETARLVQARGMKTVLVTNGSATPETTRKVLPHIDALNIDLKGFTQEAYEKLGGTLEVVKDFITQVVDAGCHVELTTLVVPGFNDDPGEMEAMARWIAHLSPDIPLHVTRFFPAHLMWRDNPTPLETVYGLAEVARGSLNTVYEGNIGL</sequence>
<dbReference type="Pfam" id="PF04055">
    <property type="entry name" value="Radical_SAM"/>
    <property type="match status" value="1"/>
</dbReference>
<feature type="binding site" evidence="6">
    <location>
        <position position="74"/>
    </location>
    <ligand>
        <name>[4Fe-4S] cluster</name>
        <dbReference type="ChEBI" id="CHEBI:49883"/>
        <note>4Fe-4S-S-AdoMet</note>
    </ligand>
</feature>
<evidence type="ECO:0000256" key="3">
    <source>
        <dbReference type="ARBA" id="ARBA00022723"/>
    </source>
</evidence>
<dbReference type="GO" id="GO:0046872">
    <property type="term" value="F:metal ion binding"/>
    <property type="evidence" value="ECO:0007669"/>
    <property type="project" value="UniProtKB-KW"/>
</dbReference>
<evidence type="ECO:0000256" key="5">
    <source>
        <dbReference type="ARBA" id="ARBA00023014"/>
    </source>
</evidence>
<dbReference type="SUPFAM" id="SSF102114">
    <property type="entry name" value="Radical SAM enzymes"/>
    <property type="match status" value="1"/>
</dbReference>
<reference evidence="9" key="1">
    <citation type="submission" date="2016-10" db="EMBL/GenBank/DDBJ databases">
        <authorList>
            <person name="Varghese N."/>
            <person name="Submissions S."/>
        </authorList>
    </citation>
    <scope>NUCLEOTIDE SEQUENCE [LARGE SCALE GENOMIC DNA]</scope>
    <source>
        <strain evidence="9">VPI 5359</strain>
    </source>
</reference>
<protein>
    <submittedName>
        <fullName evidence="8">Pyruvate formate lyase activating enzyme</fullName>
    </submittedName>
</protein>
<evidence type="ECO:0000256" key="4">
    <source>
        <dbReference type="ARBA" id="ARBA00023004"/>
    </source>
</evidence>
<dbReference type="GO" id="GO:0051539">
    <property type="term" value="F:4 iron, 4 sulfur cluster binding"/>
    <property type="evidence" value="ECO:0007669"/>
    <property type="project" value="UniProtKB-KW"/>
</dbReference>
<dbReference type="PANTHER" id="PTHR30352">
    <property type="entry name" value="PYRUVATE FORMATE-LYASE-ACTIVATING ENZYME"/>
    <property type="match status" value="1"/>
</dbReference>
<dbReference type="PIRSF" id="PIRSF004869">
    <property type="entry name" value="PflX_prd"/>
    <property type="match status" value="1"/>
</dbReference>
<feature type="binding site" evidence="6">
    <location>
        <position position="70"/>
    </location>
    <ligand>
        <name>[4Fe-4S] cluster</name>
        <dbReference type="ChEBI" id="CHEBI:49883"/>
        <note>4Fe-4S-S-AdoMet</note>
    </ligand>
</feature>
<keyword evidence="8" id="KW-0456">Lyase</keyword>
<dbReference type="InterPro" id="IPR013785">
    <property type="entry name" value="Aldolase_TIM"/>
</dbReference>
<keyword evidence="1" id="KW-0004">4Fe-4S</keyword>
<dbReference type="InterPro" id="IPR027596">
    <property type="entry name" value="AmmeMemoSam_rS"/>
</dbReference>
<evidence type="ECO:0000256" key="6">
    <source>
        <dbReference type="PIRSR" id="PIRSR004869-50"/>
    </source>
</evidence>
<dbReference type="Proteomes" id="UP000199652">
    <property type="component" value="Unassembled WGS sequence"/>
</dbReference>
<dbReference type="InterPro" id="IPR058240">
    <property type="entry name" value="rSAM_sf"/>
</dbReference>
<dbReference type="RefSeq" id="WP_090244919.1">
    <property type="nucleotide sequence ID" value="NZ_FNOU01000009.1"/>
</dbReference>
<feature type="domain" description="Radical SAM core" evidence="7">
    <location>
        <begin position="55"/>
        <end position="278"/>
    </location>
</feature>
<dbReference type="InterPro" id="IPR007197">
    <property type="entry name" value="rSAM"/>
</dbReference>
<dbReference type="InterPro" id="IPR016431">
    <property type="entry name" value="Pyrv-formate_lyase-activ_prd"/>
</dbReference>
<proteinExistence type="predicted"/>
<keyword evidence="2 6" id="KW-0949">S-adenosyl-L-methionine</keyword>
<dbReference type="CDD" id="cd01335">
    <property type="entry name" value="Radical_SAM"/>
    <property type="match status" value="1"/>
</dbReference>
<evidence type="ECO:0000256" key="1">
    <source>
        <dbReference type="ARBA" id="ARBA00022485"/>
    </source>
</evidence>
<name>A0A1H3F7S8_EUBBA</name>
<dbReference type="AlphaFoldDB" id="A0A1H3F7S8"/>
<dbReference type="OrthoDB" id="9778883at2"/>
<dbReference type="NCBIfam" id="TIGR04337">
    <property type="entry name" value="AmmeMemoSam_rS"/>
    <property type="match status" value="1"/>
</dbReference>
<dbReference type="Gene3D" id="3.20.20.70">
    <property type="entry name" value="Aldolase class I"/>
    <property type="match status" value="1"/>
</dbReference>
<dbReference type="EMBL" id="FNOU01000009">
    <property type="protein sequence ID" value="SDX86955.1"/>
    <property type="molecule type" value="Genomic_DNA"/>
</dbReference>
<dbReference type="SFLD" id="SFLDS00029">
    <property type="entry name" value="Radical_SAM"/>
    <property type="match status" value="1"/>
</dbReference>
<keyword evidence="9" id="KW-1185">Reference proteome</keyword>
<keyword evidence="5 6" id="KW-0411">Iron-sulfur</keyword>
<evidence type="ECO:0000313" key="8">
    <source>
        <dbReference type="EMBL" id="SDX86955.1"/>
    </source>
</evidence>
<evidence type="ECO:0000256" key="2">
    <source>
        <dbReference type="ARBA" id="ARBA00022691"/>
    </source>
</evidence>
<keyword evidence="4 6" id="KW-0408">Iron</keyword>
<dbReference type="PROSITE" id="PS51918">
    <property type="entry name" value="RADICAL_SAM"/>
    <property type="match status" value="1"/>
</dbReference>
<evidence type="ECO:0000313" key="9">
    <source>
        <dbReference type="Proteomes" id="UP000199652"/>
    </source>
</evidence>
<comment type="cofactor">
    <cofactor evidence="6">
        <name>[4Fe-4S] cluster</name>
        <dbReference type="ChEBI" id="CHEBI:49883"/>
    </cofactor>
    <text evidence="6">Binds 1 [4Fe-4S] cluster. The cluster is coordinated with 3 cysteines and an exchangeable S-adenosyl-L-methionine.</text>
</comment>
<dbReference type="InterPro" id="IPR034457">
    <property type="entry name" value="Organic_radical-activating"/>
</dbReference>